<evidence type="ECO:0000256" key="3">
    <source>
        <dbReference type="ARBA" id="ARBA00023027"/>
    </source>
</evidence>
<dbReference type="InterPro" id="IPR014026">
    <property type="entry name" value="UDP-Glc/GDP-Man_DH_dimer"/>
</dbReference>
<dbReference type="NCBIfam" id="TIGR03026">
    <property type="entry name" value="NDP-sugDHase"/>
    <property type="match status" value="1"/>
</dbReference>
<dbReference type="Pfam" id="PF00984">
    <property type="entry name" value="UDPG_MGDP_dh"/>
    <property type="match status" value="1"/>
</dbReference>
<dbReference type="RefSeq" id="WP_126413426.1">
    <property type="nucleotide sequence ID" value="NZ_JASPER010000044.1"/>
</dbReference>
<dbReference type="SUPFAM" id="SSF48179">
    <property type="entry name" value="6-phosphogluconate dehydrogenase C-terminal domain-like"/>
    <property type="match status" value="1"/>
</dbReference>
<evidence type="ECO:0000313" key="6">
    <source>
        <dbReference type="EMBL" id="VEI14827.1"/>
    </source>
</evidence>
<dbReference type="InterPro" id="IPR014027">
    <property type="entry name" value="UDP-Glc/GDP-Man_DH_C"/>
</dbReference>
<proteinExistence type="inferred from homology"/>
<dbReference type="PIRSF" id="PIRSF000124">
    <property type="entry name" value="UDPglc_GDPman_dh"/>
    <property type="match status" value="1"/>
</dbReference>
<dbReference type="KEGG" id="avc:NCTC10951_00703"/>
<gene>
    <name evidence="6" type="primary">ywqF</name>
    <name evidence="6" type="ORF">NCTC10951_00703</name>
</gene>
<protein>
    <submittedName>
        <fullName evidence="6">UDP-glucose 6-dehydrogenase ywqF</fullName>
        <ecNumber evidence="6">1.1.1.22</ecNumber>
    </submittedName>
</protein>
<dbReference type="InterPro" id="IPR036220">
    <property type="entry name" value="UDP-Glc/GDP-Man_DH_C_sf"/>
</dbReference>
<dbReference type="InterPro" id="IPR028359">
    <property type="entry name" value="UDP_ManNAc/GlcNAc_DH"/>
</dbReference>
<dbReference type="InterPro" id="IPR017476">
    <property type="entry name" value="UDP-Glc/GDP-Man"/>
</dbReference>
<dbReference type="SUPFAM" id="SSF52413">
    <property type="entry name" value="UDP-glucose/GDP-mannose dehydrogenase C-terminal domain"/>
    <property type="match status" value="1"/>
</dbReference>
<dbReference type="GO" id="GO:0016628">
    <property type="term" value="F:oxidoreductase activity, acting on the CH-CH group of donors, NAD or NADP as acceptor"/>
    <property type="evidence" value="ECO:0007669"/>
    <property type="project" value="InterPro"/>
</dbReference>
<evidence type="ECO:0000256" key="4">
    <source>
        <dbReference type="PIRNR" id="PIRNR000124"/>
    </source>
</evidence>
<dbReference type="GO" id="GO:0051287">
    <property type="term" value="F:NAD binding"/>
    <property type="evidence" value="ECO:0007669"/>
    <property type="project" value="InterPro"/>
</dbReference>
<keyword evidence="2 6" id="KW-0560">Oxidoreductase</keyword>
<dbReference type="Pfam" id="PF03720">
    <property type="entry name" value="UDPG_MGDP_dh_C"/>
    <property type="match status" value="1"/>
</dbReference>
<dbReference type="OrthoDB" id="5193947at2"/>
<dbReference type="Proteomes" id="UP000268658">
    <property type="component" value="Chromosome"/>
</dbReference>
<dbReference type="SMART" id="SM00984">
    <property type="entry name" value="UDPG_MGDP_dh_C"/>
    <property type="match status" value="1"/>
</dbReference>
<dbReference type="EC" id="1.1.1.22" evidence="6"/>
<name>A0A448PIR0_ACTVI</name>
<dbReference type="InterPro" id="IPR036291">
    <property type="entry name" value="NAD(P)-bd_dom_sf"/>
</dbReference>
<dbReference type="AlphaFoldDB" id="A0A448PIR0"/>
<accession>A0A448PIR0</accession>
<sequence>MNTADSADVCVVGLGYVGETMAAAFLDAGMSVLGVERNDERREALQSGRAPIQEPGVNEVLVAADDRFTVVASLADAPLPKNIVLCVGTPVNHASGHPEIMLDQLTAAIEDLALMMTEDHLVVVRSTVPIGTCDRLVVPALSEKIDNPLVAMCPERTIQGKALHEIRTLPQVIGAASPESFDRAVKLFRAVAPCQTLVSCLAAAEAVKLFCNAHTDLIYAFGNQVARASESLGIDAYEVITSANIGYPRPDLQHPGYVGGSCLTKDPYMLLQSLRGVGYEPSLTRAARALNEDVPGWAVDTVLDELAGAGVVPTDARIAVLGLAYKGDPRTDDVRGAAYPAVLERLRERGVGEIRLHDNVVSLPEESRPDMAQMADVRDAAYGCHALIILNNQVEYRKLPLDELAAVMAEPRVVYDLWSVVDPSTSGAVTLRRFGRG</sequence>
<dbReference type="GO" id="GO:0000271">
    <property type="term" value="P:polysaccharide biosynthetic process"/>
    <property type="evidence" value="ECO:0007669"/>
    <property type="project" value="InterPro"/>
</dbReference>
<dbReference type="EMBL" id="LR134477">
    <property type="protein sequence ID" value="VEI14827.1"/>
    <property type="molecule type" value="Genomic_DNA"/>
</dbReference>
<dbReference type="PANTHER" id="PTHR43491">
    <property type="entry name" value="UDP-N-ACETYL-D-MANNOSAMINE DEHYDROGENASE"/>
    <property type="match status" value="1"/>
</dbReference>
<dbReference type="InterPro" id="IPR008927">
    <property type="entry name" value="6-PGluconate_DH-like_C_sf"/>
</dbReference>
<evidence type="ECO:0000256" key="1">
    <source>
        <dbReference type="ARBA" id="ARBA00006601"/>
    </source>
</evidence>
<evidence type="ECO:0000313" key="7">
    <source>
        <dbReference type="Proteomes" id="UP000268658"/>
    </source>
</evidence>
<dbReference type="PANTHER" id="PTHR43491:SF2">
    <property type="entry name" value="UDP-N-ACETYL-D-MANNOSAMINE DEHYDROGENASE"/>
    <property type="match status" value="1"/>
</dbReference>
<dbReference type="SUPFAM" id="SSF51735">
    <property type="entry name" value="NAD(P)-binding Rossmann-fold domains"/>
    <property type="match status" value="1"/>
</dbReference>
<evidence type="ECO:0000256" key="2">
    <source>
        <dbReference type="ARBA" id="ARBA00023002"/>
    </source>
</evidence>
<dbReference type="Pfam" id="PF03721">
    <property type="entry name" value="UDPG_MGDP_dh_N"/>
    <property type="match status" value="1"/>
</dbReference>
<dbReference type="PIRSF" id="PIRSF500136">
    <property type="entry name" value="UDP_ManNAc_DH"/>
    <property type="match status" value="1"/>
</dbReference>
<dbReference type="GO" id="GO:0003979">
    <property type="term" value="F:UDP-glucose 6-dehydrogenase activity"/>
    <property type="evidence" value="ECO:0007669"/>
    <property type="project" value="UniProtKB-EC"/>
</dbReference>
<dbReference type="Gene3D" id="3.40.50.720">
    <property type="entry name" value="NAD(P)-binding Rossmann-like Domain"/>
    <property type="match status" value="2"/>
</dbReference>
<comment type="similarity">
    <text evidence="1 4">Belongs to the UDP-glucose/GDP-mannose dehydrogenase family.</text>
</comment>
<evidence type="ECO:0000259" key="5">
    <source>
        <dbReference type="SMART" id="SM00984"/>
    </source>
</evidence>
<dbReference type="InterPro" id="IPR001732">
    <property type="entry name" value="UDP-Glc/GDP-Man_DH_N"/>
</dbReference>
<organism evidence="6 7">
    <name type="scientific">Actinomyces viscosus</name>
    <dbReference type="NCBI Taxonomy" id="1656"/>
    <lineage>
        <taxon>Bacteria</taxon>
        <taxon>Bacillati</taxon>
        <taxon>Actinomycetota</taxon>
        <taxon>Actinomycetes</taxon>
        <taxon>Actinomycetales</taxon>
        <taxon>Actinomycetaceae</taxon>
        <taxon>Actinomyces</taxon>
    </lineage>
</organism>
<reference evidence="6 7" key="1">
    <citation type="submission" date="2018-12" db="EMBL/GenBank/DDBJ databases">
        <authorList>
            <consortium name="Pathogen Informatics"/>
        </authorList>
    </citation>
    <scope>NUCLEOTIDE SEQUENCE [LARGE SCALE GENOMIC DNA]</scope>
    <source>
        <strain evidence="6 7">NCTC10951</strain>
    </source>
</reference>
<feature type="domain" description="UDP-glucose/GDP-mannose dehydrogenase C-terminal" evidence="5">
    <location>
        <begin position="319"/>
        <end position="423"/>
    </location>
</feature>
<keyword evidence="3" id="KW-0520">NAD</keyword>